<comment type="catalytic activity">
    <reaction evidence="1">
        <text>ATP + protein L-histidine = ADP + protein N-phospho-L-histidine.</text>
        <dbReference type="EC" id="2.7.13.3"/>
    </reaction>
</comment>
<feature type="domain" description="PAC" evidence="10">
    <location>
        <begin position="235"/>
        <end position="288"/>
    </location>
</feature>
<evidence type="ECO:0000256" key="4">
    <source>
        <dbReference type="ARBA" id="ARBA00022679"/>
    </source>
</evidence>
<dbReference type="SMART" id="SM00091">
    <property type="entry name" value="PAS"/>
    <property type="match status" value="1"/>
</dbReference>
<dbReference type="Proteomes" id="UP001228905">
    <property type="component" value="Unassembled WGS sequence"/>
</dbReference>
<dbReference type="Gene3D" id="3.30.565.10">
    <property type="entry name" value="Histidine kinase-like ATPase, C-terminal domain"/>
    <property type="match status" value="1"/>
</dbReference>
<gene>
    <name evidence="11" type="ORF">QO010_004294</name>
</gene>
<dbReference type="Gene3D" id="3.40.50.2300">
    <property type="match status" value="1"/>
</dbReference>
<dbReference type="NCBIfam" id="TIGR00229">
    <property type="entry name" value="sensory_box"/>
    <property type="match status" value="2"/>
</dbReference>
<dbReference type="InterPro" id="IPR004358">
    <property type="entry name" value="Sig_transdc_His_kin-like_C"/>
</dbReference>
<dbReference type="CDD" id="cd00082">
    <property type="entry name" value="HisKA"/>
    <property type="match status" value="1"/>
</dbReference>
<dbReference type="PROSITE" id="PS50113">
    <property type="entry name" value="PAC"/>
    <property type="match status" value="2"/>
</dbReference>
<evidence type="ECO:0000256" key="1">
    <source>
        <dbReference type="ARBA" id="ARBA00000085"/>
    </source>
</evidence>
<dbReference type="InterPro" id="IPR035965">
    <property type="entry name" value="PAS-like_dom_sf"/>
</dbReference>
<dbReference type="CDD" id="cd17546">
    <property type="entry name" value="REC_hyHK_CKI1_RcsC-like"/>
    <property type="match status" value="1"/>
</dbReference>
<dbReference type="Gene3D" id="1.10.287.130">
    <property type="match status" value="1"/>
</dbReference>
<dbReference type="RefSeq" id="WP_307352603.1">
    <property type="nucleotide sequence ID" value="NZ_JAUSVS010000012.1"/>
</dbReference>
<dbReference type="EC" id="2.7.13.3" evidence="2"/>
<dbReference type="PANTHER" id="PTHR43047:SF78">
    <property type="entry name" value="SENSORY_REGULATORY PROTEIN RPFC"/>
    <property type="match status" value="1"/>
</dbReference>
<dbReference type="InterPro" id="IPR036097">
    <property type="entry name" value="HisK_dim/P_sf"/>
</dbReference>
<dbReference type="SUPFAM" id="SSF55781">
    <property type="entry name" value="GAF domain-like"/>
    <property type="match status" value="1"/>
</dbReference>
<evidence type="ECO:0000313" key="11">
    <source>
        <dbReference type="EMBL" id="MDQ0466499.1"/>
    </source>
</evidence>
<dbReference type="InterPro" id="IPR000014">
    <property type="entry name" value="PAS"/>
</dbReference>
<evidence type="ECO:0000256" key="5">
    <source>
        <dbReference type="ARBA" id="ARBA00022777"/>
    </source>
</evidence>
<feature type="modified residue" description="4-aspartylphosphate" evidence="6">
    <location>
        <position position="721"/>
    </location>
</feature>
<dbReference type="InterPro" id="IPR003661">
    <property type="entry name" value="HisK_dim/P_dom"/>
</dbReference>
<evidence type="ECO:0000259" key="10">
    <source>
        <dbReference type="PROSITE" id="PS50113"/>
    </source>
</evidence>
<dbReference type="SMART" id="SM00086">
    <property type="entry name" value="PAC"/>
    <property type="match status" value="2"/>
</dbReference>
<dbReference type="Pfam" id="PF08448">
    <property type="entry name" value="PAS_4"/>
    <property type="match status" value="1"/>
</dbReference>
<dbReference type="PROSITE" id="PS50112">
    <property type="entry name" value="PAS"/>
    <property type="match status" value="1"/>
</dbReference>
<dbReference type="SUPFAM" id="SSF47384">
    <property type="entry name" value="Homodimeric domain of signal transducing histidine kinase"/>
    <property type="match status" value="1"/>
</dbReference>
<sequence>MSVRLAELRSLDLKQLRPTIDRVTRLASALAGAEYAYVVLVEEDHVWQSGFSAMPESIGPLEAAITAQTIASDQARWMDDARLEAPDHPWVQTGPMIRFYCGSPIILASGARIGALVVADRQPRARDETLIARLAECAAILADAVERLRMQRALSDAEAEAATATALNRSIIDSTAVALAMLDREMRYVYVSPRWLQDKGKRREEVIGQRMSDLFPPTYTDYLDVYERCLAGGTHNADLVPVRRPGGEDHWLRADVTPWRLADGQIAGLIITTTDITDVVTALQRAKKSEQRLKLALEIADVLVYEVDYVRRTLSTEGAQDTFFEGAISFDDIADDMWVTVHPDDREMAKGAWAEHLATGKPFRTEYRMNPADGREVWAFSGADFVRSPEGKVEGVLGVLKNITDRKRSEQTIASARDAAQAANQAKSDFLANMSHEIRTPLNGVIGVAAAMARTGLTPAQAEMVQLIETSGQTLETILSDILDLSRIESGRLELKPEPFALDACVGATAALFEPLARDKGLDFTVRIDPELRRAFEGDSPRIRQILCNLLSNAVKFTGQGGLTLSVRPEDGQIRFDVADTGIGFTDEVKARLFERFEQADGSITRRFGGTGLGLAISRSLARAMGGELSATSQPGQGSCFTLRLPLPPAAASEVAKPAAAPAAPLAERSARVLLAEDHAINRRVVELMLAGLDIELTCVEDGAQAVDAARAGGFDVILMDMQMPVMDGLTAIRAIRAEEALGGARPTPIWGLSANALPEHLAASRAAGADGHLTKPLSAPALFDALAQACAVSEAA</sequence>
<dbReference type="PANTHER" id="PTHR43047">
    <property type="entry name" value="TWO-COMPONENT HISTIDINE PROTEIN KINASE"/>
    <property type="match status" value="1"/>
</dbReference>
<dbReference type="PROSITE" id="PS50110">
    <property type="entry name" value="RESPONSE_REGULATORY"/>
    <property type="match status" value="1"/>
</dbReference>
<dbReference type="InterPro" id="IPR000700">
    <property type="entry name" value="PAS-assoc_C"/>
</dbReference>
<keyword evidence="5" id="KW-0418">Kinase</keyword>
<dbReference type="SMART" id="SM00065">
    <property type="entry name" value="GAF"/>
    <property type="match status" value="1"/>
</dbReference>
<feature type="domain" description="PAS" evidence="9">
    <location>
        <begin position="164"/>
        <end position="233"/>
    </location>
</feature>
<dbReference type="Pfam" id="PF01590">
    <property type="entry name" value="GAF"/>
    <property type="match status" value="1"/>
</dbReference>
<dbReference type="SMART" id="SM00387">
    <property type="entry name" value="HATPase_c"/>
    <property type="match status" value="1"/>
</dbReference>
<dbReference type="Pfam" id="PF08447">
    <property type="entry name" value="PAS_3"/>
    <property type="match status" value="1"/>
</dbReference>
<dbReference type="InterPro" id="IPR001610">
    <property type="entry name" value="PAC"/>
</dbReference>
<dbReference type="InterPro" id="IPR013655">
    <property type="entry name" value="PAS_fold_3"/>
</dbReference>
<keyword evidence="12" id="KW-1185">Reference proteome</keyword>
<dbReference type="InterPro" id="IPR013656">
    <property type="entry name" value="PAS_4"/>
</dbReference>
<dbReference type="SMART" id="SM00388">
    <property type="entry name" value="HisKA"/>
    <property type="match status" value="1"/>
</dbReference>
<dbReference type="SMART" id="SM00448">
    <property type="entry name" value="REC"/>
    <property type="match status" value="1"/>
</dbReference>
<dbReference type="InterPro" id="IPR001789">
    <property type="entry name" value="Sig_transdc_resp-reg_receiver"/>
</dbReference>
<dbReference type="SUPFAM" id="SSF52172">
    <property type="entry name" value="CheY-like"/>
    <property type="match status" value="1"/>
</dbReference>
<comment type="caution">
    <text evidence="11">The sequence shown here is derived from an EMBL/GenBank/DDBJ whole genome shotgun (WGS) entry which is preliminary data.</text>
</comment>
<dbReference type="InterPro" id="IPR003594">
    <property type="entry name" value="HATPase_dom"/>
</dbReference>
<evidence type="ECO:0000259" key="8">
    <source>
        <dbReference type="PROSITE" id="PS50110"/>
    </source>
</evidence>
<dbReference type="PROSITE" id="PS50109">
    <property type="entry name" value="HIS_KIN"/>
    <property type="match status" value="1"/>
</dbReference>
<name>A0ABU0IZM8_9CAUL</name>
<evidence type="ECO:0000256" key="2">
    <source>
        <dbReference type="ARBA" id="ARBA00012438"/>
    </source>
</evidence>
<dbReference type="InterPro" id="IPR003018">
    <property type="entry name" value="GAF"/>
</dbReference>
<dbReference type="SUPFAM" id="SSF55874">
    <property type="entry name" value="ATPase domain of HSP90 chaperone/DNA topoisomerase II/histidine kinase"/>
    <property type="match status" value="1"/>
</dbReference>
<dbReference type="InterPro" id="IPR011006">
    <property type="entry name" value="CheY-like_superfamily"/>
</dbReference>
<organism evidence="11 12">
    <name type="scientific">Caulobacter ginsengisoli</name>
    <dbReference type="NCBI Taxonomy" id="400775"/>
    <lineage>
        <taxon>Bacteria</taxon>
        <taxon>Pseudomonadati</taxon>
        <taxon>Pseudomonadota</taxon>
        <taxon>Alphaproteobacteria</taxon>
        <taxon>Caulobacterales</taxon>
        <taxon>Caulobacteraceae</taxon>
        <taxon>Caulobacter</taxon>
    </lineage>
</organism>
<dbReference type="PRINTS" id="PR00344">
    <property type="entry name" value="BCTRLSENSOR"/>
</dbReference>
<evidence type="ECO:0000256" key="3">
    <source>
        <dbReference type="ARBA" id="ARBA00022553"/>
    </source>
</evidence>
<dbReference type="InterPro" id="IPR036890">
    <property type="entry name" value="HATPase_C_sf"/>
</dbReference>
<dbReference type="Pfam" id="PF00512">
    <property type="entry name" value="HisKA"/>
    <property type="match status" value="1"/>
</dbReference>
<dbReference type="Pfam" id="PF02518">
    <property type="entry name" value="HATPase_c"/>
    <property type="match status" value="1"/>
</dbReference>
<proteinExistence type="predicted"/>
<keyword evidence="4" id="KW-0808">Transferase</keyword>
<dbReference type="InterPro" id="IPR029016">
    <property type="entry name" value="GAF-like_dom_sf"/>
</dbReference>
<keyword evidence="3 6" id="KW-0597">Phosphoprotein</keyword>
<evidence type="ECO:0000259" key="7">
    <source>
        <dbReference type="PROSITE" id="PS50109"/>
    </source>
</evidence>
<evidence type="ECO:0000259" key="9">
    <source>
        <dbReference type="PROSITE" id="PS50112"/>
    </source>
</evidence>
<feature type="domain" description="Histidine kinase" evidence="7">
    <location>
        <begin position="433"/>
        <end position="649"/>
    </location>
</feature>
<dbReference type="EMBL" id="JAUSVS010000012">
    <property type="protein sequence ID" value="MDQ0466499.1"/>
    <property type="molecule type" value="Genomic_DNA"/>
</dbReference>
<protein>
    <recommendedName>
        <fullName evidence="2">histidine kinase</fullName>
        <ecNumber evidence="2">2.7.13.3</ecNumber>
    </recommendedName>
</protein>
<dbReference type="Pfam" id="PF00072">
    <property type="entry name" value="Response_reg"/>
    <property type="match status" value="1"/>
</dbReference>
<dbReference type="Gene3D" id="3.30.450.40">
    <property type="match status" value="1"/>
</dbReference>
<dbReference type="Gene3D" id="3.30.450.20">
    <property type="entry name" value="PAS domain"/>
    <property type="match status" value="2"/>
</dbReference>
<reference evidence="11 12" key="1">
    <citation type="submission" date="2023-07" db="EMBL/GenBank/DDBJ databases">
        <title>Genomic Encyclopedia of Type Strains, Phase IV (KMG-IV): sequencing the most valuable type-strain genomes for metagenomic binning, comparative biology and taxonomic classification.</title>
        <authorList>
            <person name="Goeker M."/>
        </authorList>
    </citation>
    <scope>NUCLEOTIDE SEQUENCE [LARGE SCALE GENOMIC DNA]</scope>
    <source>
        <strain evidence="11 12">DSM 18695</strain>
    </source>
</reference>
<feature type="domain" description="Response regulatory" evidence="8">
    <location>
        <begin position="672"/>
        <end position="791"/>
    </location>
</feature>
<dbReference type="CDD" id="cd16922">
    <property type="entry name" value="HATPase_EvgS-ArcB-TorS-like"/>
    <property type="match status" value="1"/>
</dbReference>
<dbReference type="SUPFAM" id="SSF55785">
    <property type="entry name" value="PYP-like sensor domain (PAS domain)"/>
    <property type="match status" value="2"/>
</dbReference>
<accession>A0ABU0IZM8</accession>
<evidence type="ECO:0000256" key="6">
    <source>
        <dbReference type="PROSITE-ProRule" id="PRU00169"/>
    </source>
</evidence>
<feature type="domain" description="PAC" evidence="10">
    <location>
        <begin position="363"/>
        <end position="415"/>
    </location>
</feature>
<evidence type="ECO:0000313" key="12">
    <source>
        <dbReference type="Proteomes" id="UP001228905"/>
    </source>
</evidence>
<dbReference type="CDD" id="cd00130">
    <property type="entry name" value="PAS"/>
    <property type="match status" value="2"/>
</dbReference>
<dbReference type="InterPro" id="IPR005467">
    <property type="entry name" value="His_kinase_dom"/>
</dbReference>